<evidence type="ECO:0000256" key="2">
    <source>
        <dbReference type="ARBA" id="ARBA00023315"/>
    </source>
</evidence>
<dbReference type="PANTHER" id="PTHR43877">
    <property type="entry name" value="AMINOALKYLPHOSPHONATE N-ACETYLTRANSFERASE-RELATED-RELATED"/>
    <property type="match status" value="1"/>
</dbReference>
<dbReference type="InterPro" id="IPR006464">
    <property type="entry name" value="AcTrfase_RimI/Ard1"/>
</dbReference>
<dbReference type="PROSITE" id="PS51186">
    <property type="entry name" value="GNAT"/>
    <property type="match status" value="1"/>
</dbReference>
<dbReference type="EMBL" id="CAEZYQ010000004">
    <property type="protein sequence ID" value="CAB4734353.1"/>
    <property type="molecule type" value="Genomic_DNA"/>
</dbReference>
<dbReference type="AlphaFoldDB" id="A0A6J6SHY9"/>
<dbReference type="InterPro" id="IPR000182">
    <property type="entry name" value="GNAT_dom"/>
</dbReference>
<dbReference type="InterPro" id="IPR050832">
    <property type="entry name" value="Bact_Acetyltransf"/>
</dbReference>
<dbReference type="InterPro" id="IPR016181">
    <property type="entry name" value="Acyl_CoA_acyltransferase"/>
</dbReference>
<protein>
    <submittedName>
        <fullName evidence="4">Unannotated protein</fullName>
    </submittedName>
</protein>
<accession>A0A6J6SHY9</accession>
<feature type="domain" description="N-acetyltransferase" evidence="3">
    <location>
        <begin position="6"/>
        <end position="152"/>
    </location>
</feature>
<keyword evidence="1" id="KW-0808">Transferase</keyword>
<dbReference type="NCBIfam" id="TIGR01575">
    <property type="entry name" value="rimI"/>
    <property type="match status" value="1"/>
</dbReference>
<evidence type="ECO:0000256" key="1">
    <source>
        <dbReference type="ARBA" id="ARBA00022679"/>
    </source>
</evidence>
<reference evidence="4" key="1">
    <citation type="submission" date="2020-05" db="EMBL/GenBank/DDBJ databases">
        <authorList>
            <person name="Chiriac C."/>
            <person name="Salcher M."/>
            <person name="Ghai R."/>
            <person name="Kavagutti S V."/>
        </authorList>
    </citation>
    <scope>NUCLEOTIDE SEQUENCE</scope>
</reference>
<name>A0A6J6SHY9_9ZZZZ</name>
<dbReference type="Gene3D" id="3.40.630.30">
    <property type="match status" value="1"/>
</dbReference>
<organism evidence="4">
    <name type="scientific">freshwater metagenome</name>
    <dbReference type="NCBI Taxonomy" id="449393"/>
    <lineage>
        <taxon>unclassified sequences</taxon>
        <taxon>metagenomes</taxon>
        <taxon>ecological metagenomes</taxon>
    </lineage>
</organism>
<proteinExistence type="predicted"/>
<sequence>MTARPVQVRAAAEADLDAVVASEQANLGADAWSAGLLAEGVAGRVPHASYLVAEVGGEIAGHAVVSVVVDVAELQRIAVDADHRRSGVASVLLDACVGAARAGGANRLLLEVREDNAGALAFYADRGFTEVDRRPRYYRDGATAVVMRLGVGPRCGG</sequence>
<gene>
    <name evidence="4" type="ORF">UFOPK2761_00748</name>
</gene>
<evidence type="ECO:0000259" key="3">
    <source>
        <dbReference type="PROSITE" id="PS51186"/>
    </source>
</evidence>
<dbReference type="GO" id="GO:0008080">
    <property type="term" value="F:N-acetyltransferase activity"/>
    <property type="evidence" value="ECO:0007669"/>
    <property type="project" value="InterPro"/>
</dbReference>
<dbReference type="Pfam" id="PF00583">
    <property type="entry name" value="Acetyltransf_1"/>
    <property type="match status" value="1"/>
</dbReference>
<dbReference type="CDD" id="cd04301">
    <property type="entry name" value="NAT_SF"/>
    <property type="match status" value="1"/>
</dbReference>
<dbReference type="SUPFAM" id="SSF55729">
    <property type="entry name" value="Acyl-CoA N-acyltransferases (Nat)"/>
    <property type="match status" value="1"/>
</dbReference>
<evidence type="ECO:0000313" key="4">
    <source>
        <dbReference type="EMBL" id="CAB4734353.1"/>
    </source>
</evidence>
<keyword evidence="2" id="KW-0012">Acyltransferase</keyword>